<keyword evidence="1" id="KW-0472">Membrane</keyword>
<name>A0ABP0YWT1_9ROSI</name>
<keyword evidence="1" id="KW-1133">Transmembrane helix</keyword>
<sequence>MMMGPFVDAFTHIVGGSHGWRVPENTTFFDQWAKPRTFGVGDRLVFPYRSGANNLVAVKKADYDTCGEEEVIHMYFLGPTILNLTEAGDYYYFDGIGKHCEAGQKLHIQVGSKEGTSGSDPMPFNLETFGIHTSLDPALPPPAAAPAATATQPSNANPNALLFLAPIFSPIIAFFLFFSTFL</sequence>
<proteinExistence type="predicted"/>
<evidence type="ECO:0000256" key="1">
    <source>
        <dbReference type="SAM" id="Phobius"/>
    </source>
</evidence>
<evidence type="ECO:0000313" key="4">
    <source>
        <dbReference type="Proteomes" id="UP001642487"/>
    </source>
</evidence>
<keyword evidence="1" id="KW-0812">Transmembrane</keyword>
<dbReference type="InterPro" id="IPR039391">
    <property type="entry name" value="Phytocyanin-like"/>
</dbReference>
<dbReference type="Gene3D" id="2.60.40.420">
    <property type="entry name" value="Cupredoxins - blue copper proteins"/>
    <property type="match status" value="1"/>
</dbReference>
<dbReference type="EMBL" id="OZ021740">
    <property type="protein sequence ID" value="CAK9324811.1"/>
    <property type="molecule type" value="Genomic_DNA"/>
</dbReference>
<accession>A0ABP0YWT1</accession>
<dbReference type="InterPro" id="IPR003245">
    <property type="entry name" value="Phytocyanin_dom"/>
</dbReference>
<reference evidence="3 4" key="1">
    <citation type="submission" date="2024-03" db="EMBL/GenBank/DDBJ databases">
        <authorList>
            <person name="Gkanogiannis A."/>
            <person name="Becerra Lopez-Lavalle L."/>
        </authorList>
    </citation>
    <scope>NUCLEOTIDE SEQUENCE [LARGE SCALE GENOMIC DNA]</scope>
</reference>
<protein>
    <recommendedName>
        <fullName evidence="2">Phytocyanin domain-containing protein</fullName>
    </recommendedName>
</protein>
<feature type="transmembrane region" description="Helical" evidence="1">
    <location>
        <begin position="160"/>
        <end position="181"/>
    </location>
</feature>
<dbReference type="Pfam" id="PF02298">
    <property type="entry name" value="Cu_bind_like"/>
    <property type="match status" value="1"/>
</dbReference>
<dbReference type="InterPro" id="IPR008972">
    <property type="entry name" value="Cupredoxin"/>
</dbReference>
<dbReference type="Proteomes" id="UP001642487">
    <property type="component" value="Chromosome 6"/>
</dbReference>
<organism evidence="3 4">
    <name type="scientific">Citrullus colocynthis</name>
    <name type="common">colocynth</name>
    <dbReference type="NCBI Taxonomy" id="252529"/>
    <lineage>
        <taxon>Eukaryota</taxon>
        <taxon>Viridiplantae</taxon>
        <taxon>Streptophyta</taxon>
        <taxon>Embryophyta</taxon>
        <taxon>Tracheophyta</taxon>
        <taxon>Spermatophyta</taxon>
        <taxon>Magnoliopsida</taxon>
        <taxon>eudicotyledons</taxon>
        <taxon>Gunneridae</taxon>
        <taxon>Pentapetalae</taxon>
        <taxon>rosids</taxon>
        <taxon>fabids</taxon>
        <taxon>Cucurbitales</taxon>
        <taxon>Cucurbitaceae</taxon>
        <taxon>Benincaseae</taxon>
        <taxon>Citrullus</taxon>
    </lineage>
</organism>
<dbReference type="PROSITE" id="PS51485">
    <property type="entry name" value="PHYTOCYANIN"/>
    <property type="match status" value="1"/>
</dbReference>
<gene>
    <name evidence="3" type="ORF">CITCOLO1_LOCUS17057</name>
</gene>
<dbReference type="PANTHER" id="PTHR33021:SF264">
    <property type="entry name" value="OS05G0570900 PROTEIN"/>
    <property type="match status" value="1"/>
</dbReference>
<keyword evidence="4" id="KW-1185">Reference proteome</keyword>
<feature type="domain" description="Phytocyanin" evidence="2">
    <location>
        <begin position="10"/>
        <end position="112"/>
    </location>
</feature>
<evidence type="ECO:0000259" key="2">
    <source>
        <dbReference type="PROSITE" id="PS51485"/>
    </source>
</evidence>
<evidence type="ECO:0000313" key="3">
    <source>
        <dbReference type="EMBL" id="CAK9324811.1"/>
    </source>
</evidence>
<dbReference type="SUPFAM" id="SSF49503">
    <property type="entry name" value="Cupredoxins"/>
    <property type="match status" value="1"/>
</dbReference>
<dbReference type="PANTHER" id="PTHR33021">
    <property type="entry name" value="BLUE COPPER PROTEIN"/>
    <property type="match status" value="1"/>
</dbReference>